<evidence type="ECO:0000313" key="4">
    <source>
        <dbReference type="Proteomes" id="UP000678016"/>
    </source>
</evidence>
<keyword evidence="2" id="KW-0472">Membrane</keyword>
<feature type="compositionally biased region" description="Basic and acidic residues" evidence="1">
    <location>
        <begin position="511"/>
        <end position="523"/>
    </location>
</feature>
<dbReference type="InterPro" id="IPR045782">
    <property type="entry name" value="TrbL_3"/>
</dbReference>
<evidence type="ECO:0000256" key="2">
    <source>
        <dbReference type="SAM" id="Phobius"/>
    </source>
</evidence>
<dbReference type="Pfam" id="PF19590">
    <property type="entry name" value="TrbL_3"/>
    <property type="match status" value="1"/>
</dbReference>
<feature type="region of interest" description="Disordered" evidence="1">
    <location>
        <begin position="346"/>
        <end position="549"/>
    </location>
</feature>
<evidence type="ECO:0008006" key="5">
    <source>
        <dbReference type="Google" id="ProtNLM"/>
    </source>
</evidence>
<feature type="transmembrane region" description="Helical" evidence="2">
    <location>
        <begin position="155"/>
        <end position="176"/>
    </location>
</feature>
<keyword evidence="2" id="KW-0812">Transmembrane</keyword>
<keyword evidence="4" id="KW-1185">Reference proteome</keyword>
<feature type="transmembrane region" description="Helical" evidence="2">
    <location>
        <begin position="260"/>
        <end position="281"/>
    </location>
</feature>
<gene>
    <name evidence="3" type="ORF">KGD83_03565</name>
</gene>
<organism evidence="3 4">
    <name type="scientific">Nocardiopsis akebiae</name>
    <dbReference type="NCBI Taxonomy" id="2831968"/>
    <lineage>
        <taxon>Bacteria</taxon>
        <taxon>Bacillati</taxon>
        <taxon>Actinomycetota</taxon>
        <taxon>Actinomycetes</taxon>
        <taxon>Streptosporangiales</taxon>
        <taxon>Nocardiopsidaceae</taxon>
        <taxon>Nocardiopsis</taxon>
    </lineage>
</organism>
<dbReference type="EMBL" id="CP074132">
    <property type="protein sequence ID" value="QUX29667.1"/>
    <property type="molecule type" value="Genomic_DNA"/>
</dbReference>
<sequence>MSPAEPEEGEQDPAEVFDCGVLEVSCHITSWFHGLVSDVVNPLFGWMADKAFHTPEPTPGVTGVWEGVSAAVNTAYALLILAAGLVIMAHHSLQAQYGAREVLPRLVVGFVASNLSLVVVRLMSDWSTEFARAFAADGVSAERAARALTERVGPFLLEATAFVVLLLLVLVVLLVVWSLVEIVRIVIVILLTVGAPLMLMFHALPQTNRIAELWWRAMTAVCVVPIAQALAFVALMRVFFEGDTQVLFGAAQILSGDANLFDLFLLLVLVYVQIRIPFWTYKAVLSGHRGRSPVVSAAKSLTWAAVLTTAAFATGGTAAAGTAATGAVRGRLGSLLRTAHNARTVRRAGAVHQTAAMPRRVRNWRFGTPNASTPPARHGPAVSPSAPSGAGEQGGPGRTPPAGPGPRTSGPRPPIHRPDGRPVPRTGVKAPWTEGADQGRSRNRTPPRPGPRGLNPPHHPHRAPAPGSGTSPPWTDHTRPVGHAPPRTAPHADTPRHHPRPAPPRAGGSAPHERAHARPEPRRWPPRGRGAGAHRGGPRWRWRWNPWRT</sequence>
<name>A0ABX8C6A8_9ACTN</name>
<keyword evidence="2" id="KW-1133">Transmembrane helix</keyword>
<feature type="transmembrane region" description="Helical" evidence="2">
    <location>
        <begin position="213"/>
        <end position="240"/>
    </location>
</feature>
<evidence type="ECO:0000313" key="3">
    <source>
        <dbReference type="EMBL" id="QUX29667.1"/>
    </source>
</evidence>
<accession>A0ABX8C6A8</accession>
<dbReference type="RefSeq" id="WP_212642500.1">
    <property type="nucleotide sequence ID" value="NZ_CP074132.1"/>
</dbReference>
<dbReference type="Proteomes" id="UP000678016">
    <property type="component" value="Chromosome"/>
</dbReference>
<feature type="transmembrane region" description="Helical" evidence="2">
    <location>
        <begin position="70"/>
        <end position="90"/>
    </location>
</feature>
<proteinExistence type="predicted"/>
<feature type="transmembrane region" description="Helical" evidence="2">
    <location>
        <begin position="182"/>
        <end position="201"/>
    </location>
</feature>
<evidence type="ECO:0000256" key="1">
    <source>
        <dbReference type="SAM" id="MobiDB-lite"/>
    </source>
</evidence>
<protein>
    <recommendedName>
        <fullName evidence="5">TrbL/VirB6 plasmid conjugal transfer protein</fullName>
    </recommendedName>
</protein>
<reference evidence="4" key="1">
    <citation type="submission" date="2021-05" db="EMBL/GenBank/DDBJ databases">
        <title>Direct Submission.</title>
        <authorList>
            <person name="Li K."/>
            <person name="Gao J."/>
        </authorList>
    </citation>
    <scope>NUCLEOTIDE SEQUENCE [LARGE SCALE GENOMIC DNA]</scope>
    <source>
        <strain evidence="4">HDS12</strain>
    </source>
</reference>